<comment type="function">
    <text evidence="1">May be involved in transcriptional regulation.</text>
</comment>
<evidence type="ECO:0000256" key="6">
    <source>
        <dbReference type="ARBA" id="ARBA00022771"/>
    </source>
</evidence>
<dbReference type="Pfam" id="PF00096">
    <property type="entry name" value="zf-C2H2"/>
    <property type="match status" value="2"/>
</dbReference>
<evidence type="ECO:0000256" key="9">
    <source>
        <dbReference type="ARBA" id="ARBA00023125"/>
    </source>
</evidence>
<feature type="region of interest" description="Disordered" evidence="13">
    <location>
        <begin position="88"/>
        <end position="144"/>
    </location>
</feature>
<feature type="region of interest" description="Disordered" evidence="13">
    <location>
        <begin position="215"/>
        <end position="361"/>
    </location>
</feature>
<feature type="compositionally biased region" description="Polar residues" evidence="13">
    <location>
        <begin position="40"/>
        <end position="52"/>
    </location>
</feature>
<keyword evidence="16" id="KW-1185">Reference proteome</keyword>
<keyword evidence="9" id="KW-0238">DNA-binding</keyword>
<evidence type="ECO:0000256" key="12">
    <source>
        <dbReference type="PROSITE-ProRule" id="PRU00042"/>
    </source>
</evidence>
<evidence type="ECO:0000313" key="15">
    <source>
        <dbReference type="EMBL" id="MDI1492635.1"/>
    </source>
</evidence>
<dbReference type="AlphaFoldDB" id="A0AA43QYI4"/>
<keyword evidence="8" id="KW-0805">Transcription regulation</keyword>
<keyword evidence="4" id="KW-0479">Metal-binding</keyword>
<dbReference type="Gene3D" id="3.30.160.60">
    <property type="entry name" value="Classic Zinc Finger"/>
    <property type="match status" value="2"/>
</dbReference>
<keyword evidence="5" id="KW-0677">Repeat</keyword>
<dbReference type="InterPro" id="IPR013087">
    <property type="entry name" value="Znf_C2H2_type"/>
</dbReference>
<comment type="similarity">
    <text evidence="3">Belongs to the krueppel C2H2-type zinc-finger protein family.</text>
</comment>
<keyword evidence="10" id="KW-0804">Transcription</keyword>
<dbReference type="GO" id="GO:0005634">
    <property type="term" value="C:nucleus"/>
    <property type="evidence" value="ECO:0007669"/>
    <property type="project" value="UniProtKB-SubCell"/>
</dbReference>
<feature type="region of interest" description="Disordered" evidence="13">
    <location>
        <begin position="39"/>
        <end position="58"/>
    </location>
</feature>
<dbReference type="GO" id="GO:0008270">
    <property type="term" value="F:zinc ion binding"/>
    <property type="evidence" value="ECO:0007669"/>
    <property type="project" value="UniProtKB-KW"/>
</dbReference>
<keyword evidence="11" id="KW-0539">Nucleus</keyword>
<feature type="compositionally biased region" description="Polar residues" evidence="13">
    <location>
        <begin position="122"/>
        <end position="144"/>
    </location>
</feature>
<dbReference type="GO" id="GO:0000981">
    <property type="term" value="F:DNA-binding transcription factor activity, RNA polymerase II-specific"/>
    <property type="evidence" value="ECO:0007669"/>
    <property type="project" value="TreeGrafter"/>
</dbReference>
<dbReference type="InterPro" id="IPR036236">
    <property type="entry name" value="Znf_C2H2_sf"/>
</dbReference>
<keyword evidence="7" id="KW-0862">Zinc</keyword>
<feature type="region of interest" description="Disordered" evidence="13">
    <location>
        <begin position="1"/>
        <end position="26"/>
    </location>
</feature>
<dbReference type="PROSITE" id="PS00028">
    <property type="entry name" value="ZINC_FINGER_C2H2_1"/>
    <property type="match status" value="1"/>
</dbReference>
<evidence type="ECO:0000256" key="3">
    <source>
        <dbReference type="ARBA" id="ARBA00006991"/>
    </source>
</evidence>
<protein>
    <recommendedName>
        <fullName evidence="14">C2H2-type domain-containing protein</fullName>
    </recommendedName>
</protein>
<dbReference type="Proteomes" id="UP001161017">
    <property type="component" value="Unassembled WGS sequence"/>
</dbReference>
<dbReference type="PROSITE" id="PS50157">
    <property type="entry name" value="ZINC_FINGER_C2H2_2"/>
    <property type="match status" value="2"/>
</dbReference>
<dbReference type="EMBL" id="JAPUFD010000020">
    <property type="protein sequence ID" value="MDI1492635.1"/>
    <property type="molecule type" value="Genomic_DNA"/>
</dbReference>
<evidence type="ECO:0000256" key="1">
    <source>
        <dbReference type="ARBA" id="ARBA00003767"/>
    </source>
</evidence>
<feature type="compositionally biased region" description="Polar residues" evidence="13">
    <location>
        <begin position="215"/>
        <end position="238"/>
    </location>
</feature>
<comment type="subcellular location">
    <subcellularLocation>
        <location evidence="2">Nucleus</location>
    </subcellularLocation>
</comment>
<sequence>MVESASTSDLASLKFSPSQPAQRDYFQLPSLDLAKYKARNLSSNPTTPSSARGTYRLPSLEFPHTQASAYWPGAAAASSPATQLFPQAQDTHNSANPPPQNTLPTPPTDLHDSAYKPPDASQPLSLRPGQQSTMMASLADSPTAQLGSLTSRRPAANNLGSMALPPLPYRPCDSAAAVMNAGNLLTPPNTSSTTMPGLLSPISAVLNNANLASNQGFQNYTQDPNPQSWNEPTGSSPPLMNPTSPPMNGLSQQLFMDRPSSTPSNLGYSISQPASAQTTNFAFPTASPPQQTPLSAPLGGFDRNSPPSASQPSFSPPSGMSNGSMGQPMASYGFRNNFNPPPFPFTPSQTLPPHMSGPPLSGPPMSGPPMHLSNPIMSNMGHPGTPMSLMNMPNAIPGMLPGFHSGTAAQMFGNQIPPGGERPFHCDQCPQSFNRNHDLKRHKRIHLSVKPFPCGHCEKSFSRKDALKRHILVKGCGKNLPKPETQPEGEDQ</sequence>
<evidence type="ECO:0000256" key="2">
    <source>
        <dbReference type="ARBA" id="ARBA00004123"/>
    </source>
</evidence>
<feature type="domain" description="C2H2-type" evidence="14">
    <location>
        <begin position="424"/>
        <end position="451"/>
    </location>
</feature>
<dbReference type="SMART" id="SM00355">
    <property type="entry name" value="ZnF_C2H2"/>
    <property type="match status" value="2"/>
</dbReference>
<feature type="domain" description="C2H2-type" evidence="14">
    <location>
        <begin position="452"/>
        <end position="470"/>
    </location>
</feature>
<dbReference type="FunFam" id="3.30.160.60:FF:000630">
    <property type="entry name" value="Zinc finger protein 180"/>
    <property type="match status" value="1"/>
</dbReference>
<evidence type="ECO:0000256" key="10">
    <source>
        <dbReference type="ARBA" id="ARBA00023163"/>
    </source>
</evidence>
<feature type="compositionally biased region" description="Low complexity" evidence="13">
    <location>
        <begin position="305"/>
        <end position="329"/>
    </location>
</feature>
<evidence type="ECO:0000259" key="14">
    <source>
        <dbReference type="PROSITE" id="PS50157"/>
    </source>
</evidence>
<dbReference type="PANTHER" id="PTHR24394:SF44">
    <property type="entry name" value="ZINC FINGER PROTEIN 271-LIKE"/>
    <property type="match status" value="1"/>
</dbReference>
<reference evidence="15" key="1">
    <citation type="journal article" date="2023" name="Genome Biol. Evol.">
        <title>First Whole Genome Sequence and Flow Cytometry Genome Size Data for the Lichen-Forming Fungus Ramalina farinacea (Ascomycota).</title>
        <authorList>
            <person name="Llewellyn T."/>
            <person name="Mian S."/>
            <person name="Hill R."/>
            <person name="Leitch I.J."/>
            <person name="Gaya E."/>
        </authorList>
    </citation>
    <scope>NUCLEOTIDE SEQUENCE</scope>
    <source>
        <strain evidence="15">LIQ254RAFAR</strain>
    </source>
</reference>
<keyword evidence="6 12" id="KW-0863">Zinc-finger</keyword>
<organism evidence="15 16">
    <name type="scientific">Ramalina farinacea</name>
    <dbReference type="NCBI Taxonomy" id="258253"/>
    <lineage>
        <taxon>Eukaryota</taxon>
        <taxon>Fungi</taxon>
        <taxon>Dikarya</taxon>
        <taxon>Ascomycota</taxon>
        <taxon>Pezizomycotina</taxon>
        <taxon>Lecanoromycetes</taxon>
        <taxon>OSLEUM clade</taxon>
        <taxon>Lecanoromycetidae</taxon>
        <taxon>Lecanorales</taxon>
        <taxon>Lecanorineae</taxon>
        <taxon>Ramalinaceae</taxon>
        <taxon>Ramalina</taxon>
    </lineage>
</organism>
<comment type="caution">
    <text evidence="15">The sequence shown here is derived from an EMBL/GenBank/DDBJ whole genome shotgun (WGS) entry which is preliminary data.</text>
</comment>
<proteinExistence type="inferred from homology"/>
<evidence type="ECO:0000256" key="4">
    <source>
        <dbReference type="ARBA" id="ARBA00022723"/>
    </source>
</evidence>
<feature type="compositionally biased region" description="Pro residues" evidence="13">
    <location>
        <begin position="96"/>
        <end position="107"/>
    </location>
</feature>
<evidence type="ECO:0000256" key="8">
    <source>
        <dbReference type="ARBA" id="ARBA00023015"/>
    </source>
</evidence>
<evidence type="ECO:0000256" key="7">
    <source>
        <dbReference type="ARBA" id="ARBA00022833"/>
    </source>
</evidence>
<evidence type="ECO:0000256" key="11">
    <source>
        <dbReference type="ARBA" id="ARBA00023242"/>
    </source>
</evidence>
<evidence type="ECO:0000256" key="5">
    <source>
        <dbReference type="ARBA" id="ARBA00022737"/>
    </source>
</evidence>
<name>A0AA43QYI4_9LECA</name>
<dbReference type="PANTHER" id="PTHR24394">
    <property type="entry name" value="ZINC FINGER PROTEIN"/>
    <property type="match status" value="1"/>
</dbReference>
<dbReference type="SUPFAM" id="SSF57667">
    <property type="entry name" value="beta-beta-alpha zinc fingers"/>
    <property type="match status" value="1"/>
</dbReference>
<evidence type="ECO:0000313" key="16">
    <source>
        <dbReference type="Proteomes" id="UP001161017"/>
    </source>
</evidence>
<feature type="compositionally biased region" description="Polar residues" evidence="13">
    <location>
        <begin position="1"/>
        <end position="21"/>
    </location>
</feature>
<feature type="compositionally biased region" description="Polar residues" evidence="13">
    <location>
        <begin position="249"/>
        <end position="285"/>
    </location>
</feature>
<accession>A0AA43QYI4</accession>
<dbReference type="FunFam" id="3.30.160.60:FF:000771">
    <property type="entry name" value="zinc finger protein 648"/>
    <property type="match status" value="1"/>
</dbReference>
<gene>
    <name evidence="15" type="ORF">OHK93_004417</name>
</gene>
<dbReference type="GO" id="GO:0003677">
    <property type="term" value="F:DNA binding"/>
    <property type="evidence" value="ECO:0007669"/>
    <property type="project" value="UniProtKB-KW"/>
</dbReference>
<evidence type="ECO:0000256" key="13">
    <source>
        <dbReference type="SAM" id="MobiDB-lite"/>
    </source>
</evidence>